<comment type="caution">
    <text evidence="1">The sequence shown here is derived from an EMBL/GenBank/DDBJ whole genome shotgun (WGS) entry which is preliminary data.</text>
</comment>
<gene>
    <name evidence="1" type="ORF">F5144DRAFT_583042</name>
</gene>
<dbReference type="EMBL" id="JAGIZQ010000006">
    <property type="protein sequence ID" value="KAH6623364.1"/>
    <property type="molecule type" value="Genomic_DNA"/>
</dbReference>
<protein>
    <submittedName>
        <fullName evidence="1">Uncharacterized protein</fullName>
    </submittedName>
</protein>
<evidence type="ECO:0000313" key="1">
    <source>
        <dbReference type="EMBL" id="KAH6623364.1"/>
    </source>
</evidence>
<keyword evidence="2" id="KW-1185">Reference proteome</keyword>
<reference evidence="1 2" key="1">
    <citation type="journal article" date="2021" name="Nat. Commun.">
        <title>Genetic determinants of endophytism in the Arabidopsis root mycobiome.</title>
        <authorList>
            <person name="Mesny F."/>
            <person name="Miyauchi S."/>
            <person name="Thiergart T."/>
            <person name="Pickel B."/>
            <person name="Atanasova L."/>
            <person name="Karlsson M."/>
            <person name="Huettel B."/>
            <person name="Barry K.W."/>
            <person name="Haridas S."/>
            <person name="Chen C."/>
            <person name="Bauer D."/>
            <person name="Andreopoulos W."/>
            <person name="Pangilinan J."/>
            <person name="LaButti K."/>
            <person name="Riley R."/>
            <person name="Lipzen A."/>
            <person name="Clum A."/>
            <person name="Drula E."/>
            <person name="Henrissat B."/>
            <person name="Kohler A."/>
            <person name="Grigoriev I.V."/>
            <person name="Martin F.M."/>
            <person name="Hacquard S."/>
        </authorList>
    </citation>
    <scope>NUCLEOTIDE SEQUENCE [LARGE SCALE GENOMIC DNA]</scope>
    <source>
        <strain evidence="1 2">MPI-SDFR-AT-0079</strain>
    </source>
</reference>
<name>A0ACB7NZ36_9PEZI</name>
<dbReference type="Proteomes" id="UP000724584">
    <property type="component" value="Unassembled WGS sequence"/>
</dbReference>
<proteinExistence type="predicted"/>
<sequence>MLFKQSLIAALMASASLVLALPAPNTINLSVRDEDSDAEYYKRSTFETFVCKRDDNQSLSCLRKKSDGGDESKSANV</sequence>
<organism evidence="1 2">
    <name type="scientific">Chaetomium tenue</name>
    <dbReference type="NCBI Taxonomy" id="1854479"/>
    <lineage>
        <taxon>Eukaryota</taxon>
        <taxon>Fungi</taxon>
        <taxon>Dikarya</taxon>
        <taxon>Ascomycota</taxon>
        <taxon>Pezizomycotina</taxon>
        <taxon>Sordariomycetes</taxon>
        <taxon>Sordariomycetidae</taxon>
        <taxon>Sordariales</taxon>
        <taxon>Chaetomiaceae</taxon>
        <taxon>Chaetomium</taxon>
    </lineage>
</organism>
<accession>A0ACB7NZ36</accession>
<evidence type="ECO:0000313" key="2">
    <source>
        <dbReference type="Proteomes" id="UP000724584"/>
    </source>
</evidence>